<keyword evidence="3 6" id="KW-0249">Electron transport</keyword>
<evidence type="ECO:0000256" key="4">
    <source>
        <dbReference type="ARBA" id="ARBA00023004"/>
    </source>
</evidence>
<dbReference type="GO" id="GO:0009055">
    <property type="term" value="F:electron transfer activity"/>
    <property type="evidence" value="ECO:0007669"/>
    <property type="project" value="UniProtKB-UniRule"/>
</dbReference>
<keyword evidence="5 6" id="KW-0411">Iron-sulfur</keyword>
<reference evidence="7 8" key="1">
    <citation type="journal article" date="2017" name="ISME J.">
        <title>Energy and carbon metabolisms in a deep terrestrial subsurface fluid microbial community.</title>
        <authorList>
            <person name="Momper L."/>
            <person name="Jungbluth S.P."/>
            <person name="Lee M.D."/>
            <person name="Amend J.P."/>
        </authorList>
    </citation>
    <scope>NUCLEOTIDE SEQUENCE [LARGE SCALE GENOMIC DNA]</scope>
    <source>
        <strain evidence="7">SURF_46</strain>
    </source>
</reference>
<evidence type="ECO:0000313" key="8">
    <source>
        <dbReference type="Proteomes" id="UP000265540"/>
    </source>
</evidence>
<keyword evidence="4 6" id="KW-0408">Iron</keyword>
<keyword evidence="2 6" id="KW-0479">Metal-binding</keyword>
<evidence type="ECO:0000313" key="7">
    <source>
        <dbReference type="EMBL" id="RJR27109.1"/>
    </source>
</evidence>
<evidence type="ECO:0000256" key="6">
    <source>
        <dbReference type="RuleBase" id="RU368020"/>
    </source>
</evidence>
<comment type="function">
    <text evidence="6">Ferredoxins are iron-sulfur proteins that transfer electrons in a wide variety of metabolic reactions.</text>
</comment>
<dbReference type="Gene3D" id="3.30.70.20">
    <property type="match status" value="1"/>
</dbReference>
<evidence type="ECO:0000256" key="5">
    <source>
        <dbReference type="ARBA" id="ARBA00023014"/>
    </source>
</evidence>
<organism evidence="7 8">
    <name type="scientific">candidate division WWE3 bacterium</name>
    <dbReference type="NCBI Taxonomy" id="2053526"/>
    <lineage>
        <taxon>Bacteria</taxon>
        <taxon>Katanobacteria</taxon>
    </lineage>
</organism>
<accession>A0A3A4ZCZ6</accession>
<keyword evidence="1 6" id="KW-0813">Transport</keyword>
<evidence type="ECO:0000256" key="2">
    <source>
        <dbReference type="ARBA" id="ARBA00022723"/>
    </source>
</evidence>
<sequence length="81" mass="9097">MRQTDKFPKKKTIHKVVVDRKLCIGAATCVVIAPRTFELDDEKIAIVLPKGENEDDDTLFMAAQSCPTQAILLYDEFGNKI</sequence>
<dbReference type="SUPFAM" id="SSF54862">
    <property type="entry name" value="4Fe-4S ferredoxins"/>
    <property type="match status" value="1"/>
</dbReference>
<proteinExistence type="predicted"/>
<dbReference type="InterPro" id="IPR001080">
    <property type="entry name" value="3Fe4S_ferredoxin"/>
</dbReference>
<comment type="caution">
    <text evidence="7">The sequence shown here is derived from an EMBL/GenBank/DDBJ whole genome shotgun (WGS) entry which is preliminary data.</text>
</comment>
<dbReference type="PRINTS" id="PR00352">
    <property type="entry name" value="3FE4SFRDOXIN"/>
</dbReference>
<name>A0A3A4ZCZ6_UNCKA</name>
<dbReference type="Pfam" id="PF13370">
    <property type="entry name" value="Fer4_13"/>
    <property type="match status" value="1"/>
</dbReference>
<dbReference type="GO" id="GO:0051536">
    <property type="term" value="F:iron-sulfur cluster binding"/>
    <property type="evidence" value="ECO:0007669"/>
    <property type="project" value="UniProtKB-KW"/>
</dbReference>
<gene>
    <name evidence="7" type="ORF">C4561_03000</name>
</gene>
<dbReference type="InterPro" id="IPR051269">
    <property type="entry name" value="Fe-S_cluster_ET"/>
</dbReference>
<dbReference type="EMBL" id="QZJF01000016">
    <property type="protein sequence ID" value="RJR27109.1"/>
    <property type="molecule type" value="Genomic_DNA"/>
</dbReference>
<dbReference type="GO" id="GO:0005506">
    <property type="term" value="F:iron ion binding"/>
    <property type="evidence" value="ECO:0007669"/>
    <property type="project" value="UniProtKB-UniRule"/>
</dbReference>
<dbReference type="Proteomes" id="UP000265540">
    <property type="component" value="Unassembled WGS sequence"/>
</dbReference>
<evidence type="ECO:0000256" key="1">
    <source>
        <dbReference type="ARBA" id="ARBA00022448"/>
    </source>
</evidence>
<evidence type="ECO:0000256" key="3">
    <source>
        <dbReference type="ARBA" id="ARBA00022982"/>
    </source>
</evidence>
<dbReference type="AlphaFoldDB" id="A0A3A4ZCZ6"/>
<protein>
    <recommendedName>
        <fullName evidence="6">Ferredoxin</fullName>
    </recommendedName>
</protein>
<dbReference type="PANTHER" id="PTHR36923:SF3">
    <property type="entry name" value="FERREDOXIN"/>
    <property type="match status" value="1"/>
</dbReference>
<dbReference type="PANTHER" id="PTHR36923">
    <property type="entry name" value="FERREDOXIN"/>
    <property type="match status" value="1"/>
</dbReference>